<dbReference type="GO" id="GO:0016838">
    <property type="term" value="F:carbon-oxygen lyase activity, acting on phosphates"/>
    <property type="evidence" value="ECO:0007669"/>
    <property type="project" value="InterPro"/>
</dbReference>
<evidence type="ECO:0000256" key="1">
    <source>
        <dbReference type="ARBA" id="ARBA00007946"/>
    </source>
</evidence>
<keyword evidence="4" id="KW-1185">Reference proteome</keyword>
<comment type="similarity">
    <text evidence="1">Belongs to the trichodiene synthase family.</text>
</comment>
<evidence type="ECO:0008006" key="5">
    <source>
        <dbReference type="Google" id="ProtNLM"/>
    </source>
</evidence>
<dbReference type="InterPro" id="IPR024652">
    <property type="entry name" value="Trichodiene_synth"/>
</dbReference>
<protein>
    <recommendedName>
        <fullName evidence="5">Terpene synthase</fullName>
    </recommendedName>
</protein>
<accession>A0A2A9NKL6</accession>
<dbReference type="OrthoDB" id="2998174at2759"/>
<dbReference type="EMBL" id="KZ302071">
    <property type="protein sequence ID" value="PFH48240.1"/>
    <property type="molecule type" value="Genomic_DNA"/>
</dbReference>
<dbReference type="Proteomes" id="UP000242287">
    <property type="component" value="Unassembled WGS sequence"/>
</dbReference>
<reference evidence="3 4" key="1">
    <citation type="submission" date="2014-02" db="EMBL/GenBank/DDBJ databases">
        <title>Transposable element dynamics among asymbiotic and ectomycorrhizal Amanita fungi.</title>
        <authorList>
            <consortium name="DOE Joint Genome Institute"/>
            <person name="Hess J."/>
            <person name="Skrede I."/>
            <person name="Wolfe B."/>
            <person name="LaButti K."/>
            <person name="Ohm R.A."/>
            <person name="Grigoriev I.V."/>
            <person name="Pringle A."/>
        </authorList>
    </citation>
    <scope>NUCLEOTIDE SEQUENCE [LARGE SCALE GENOMIC DNA]</scope>
    <source>
        <strain evidence="3 4">SKay4041</strain>
    </source>
</reference>
<evidence type="ECO:0000313" key="4">
    <source>
        <dbReference type="Proteomes" id="UP000242287"/>
    </source>
</evidence>
<dbReference type="InterPro" id="IPR008949">
    <property type="entry name" value="Isoprenoid_synthase_dom_sf"/>
</dbReference>
<organism evidence="3 4">
    <name type="scientific">Amanita thiersii Skay4041</name>
    <dbReference type="NCBI Taxonomy" id="703135"/>
    <lineage>
        <taxon>Eukaryota</taxon>
        <taxon>Fungi</taxon>
        <taxon>Dikarya</taxon>
        <taxon>Basidiomycota</taxon>
        <taxon>Agaricomycotina</taxon>
        <taxon>Agaricomycetes</taxon>
        <taxon>Agaricomycetidae</taxon>
        <taxon>Agaricales</taxon>
        <taxon>Pluteineae</taxon>
        <taxon>Amanitaceae</taxon>
        <taxon>Amanita</taxon>
    </lineage>
</organism>
<evidence type="ECO:0000313" key="3">
    <source>
        <dbReference type="EMBL" id="PFH48240.1"/>
    </source>
</evidence>
<gene>
    <name evidence="3" type="ORF">AMATHDRAFT_180831</name>
</gene>
<dbReference type="Pfam" id="PF06330">
    <property type="entry name" value="TRI5"/>
    <property type="match status" value="1"/>
</dbReference>
<dbReference type="Gene3D" id="1.10.600.10">
    <property type="entry name" value="Farnesyl Diphosphate Synthase"/>
    <property type="match status" value="1"/>
</dbReference>
<evidence type="ECO:0000256" key="2">
    <source>
        <dbReference type="ARBA" id="ARBA00023239"/>
    </source>
</evidence>
<proteinExistence type="inferred from homology"/>
<sequence>MMIQCTSIEKCYALSIKSILHNCLEQLGIPFHIPEFNHKFYEACCAGAISRGFALDGPVTIKPYIPLGVYMATTSYADLENTETRIFIALYTAALVAVEDVCGDEFELLRAFCHKFVIGQPHGHPILDCFDFFLRELPVHYELVVSDMMLHSSLDFIVANVLEYEMRTTELSPSARSFPIFLRNLSGASKIYSLMAFPREVPLRSYFQTIPAMMTYVNYLNDIFSFYKEELVEETTNCISNMARCGKKSRLQVLQELCEDSVDAHREILAVLARSPVAMKMYKGFAKGYVYFHTSCPRYKLSHLFSPVDRK</sequence>
<keyword evidence="2" id="KW-0456">Lyase</keyword>
<dbReference type="STRING" id="703135.A0A2A9NKL6"/>
<dbReference type="AlphaFoldDB" id="A0A2A9NKL6"/>
<dbReference type="SUPFAM" id="SSF48576">
    <property type="entry name" value="Terpenoid synthases"/>
    <property type="match status" value="1"/>
</dbReference>
<name>A0A2A9NKL6_9AGAR</name>